<organism evidence="1 2">
    <name type="scientific">Nesidiocoris tenuis</name>
    <dbReference type="NCBI Taxonomy" id="355587"/>
    <lineage>
        <taxon>Eukaryota</taxon>
        <taxon>Metazoa</taxon>
        <taxon>Ecdysozoa</taxon>
        <taxon>Arthropoda</taxon>
        <taxon>Hexapoda</taxon>
        <taxon>Insecta</taxon>
        <taxon>Pterygota</taxon>
        <taxon>Neoptera</taxon>
        <taxon>Paraneoptera</taxon>
        <taxon>Hemiptera</taxon>
        <taxon>Heteroptera</taxon>
        <taxon>Panheteroptera</taxon>
        <taxon>Cimicomorpha</taxon>
        <taxon>Miridae</taxon>
        <taxon>Dicyphina</taxon>
        <taxon>Nesidiocoris</taxon>
    </lineage>
</organism>
<dbReference type="Proteomes" id="UP000479000">
    <property type="component" value="Unassembled WGS sequence"/>
</dbReference>
<evidence type="ECO:0008006" key="3">
    <source>
        <dbReference type="Google" id="ProtNLM"/>
    </source>
</evidence>
<dbReference type="EMBL" id="CADCXU010011982">
    <property type="protein sequence ID" value="CAB0002232.1"/>
    <property type="molecule type" value="Genomic_DNA"/>
</dbReference>
<name>A0A6H5GGR5_9HEMI</name>
<dbReference type="Gene3D" id="3.30.40.10">
    <property type="entry name" value="Zinc/RING finger domain, C3HC4 (zinc finger)"/>
    <property type="match status" value="1"/>
</dbReference>
<accession>A0A6H5GGR5</accession>
<dbReference type="OrthoDB" id="536399at2759"/>
<keyword evidence="2" id="KW-1185">Reference proteome</keyword>
<protein>
    <recommendedName>
        <fullName evidence="3">Phorbol-ester/DAG-type domain-containing protein</fullName>
    </recommendedName>
</protein>
<evidence type="ECO:0000313" key="1">
    <source>
        <dbReference type="EMBL" id="CAB0002232.1"/>
    </source>
</evidence>
<dbReference type="InterPro" id="IPR013083">
    <property type="entry name" value="Znf_RING/FYVE/PHD"/>
</dbReference>
<evidence type="ECO:0000313" key="2">
    <source>
        <dbReference type="Proteomes" id="UP000479000"/>
    </source>
</evidence>
<proteinExistence type="predicted"/>
<reference evidence="1 2" key="1">
    <citation type="submission" date="2020-02" db="EMBL/GenBank/DDBJ databases">
        <authorList>
            <person name="Ferguson B K."/>
        </authorList>
    </citation>
    <scope>NUCLEOTIDE SEQUENCE [LARGE SCALE GENOMIC DNA]</scope>
</reference>
<gene>
    <name evidence="1" type="ORF">NTEN_LOCUS8019</name>
</gene>
<dbReference type="AlphaFoldDB" id="A0A6H5GGR5"/>
<sequence length="180" mass="20338">MILARALSPSRPCSGSQLLDQKAFNSVDPSKGWVSSSEYETEFSKISGPVVACRFGCHYTGNMDDPLYQQLEKALNLLVEGSAKINFLMGKLEMKITDLEDEEIAKQIQQNLFIEQNIDVPQASRIERMVLELTMEITECSVCTEMVNKAQSIWSCKNCYNIYHLSCANKCMQATSKERF</sequence>